<proteinExistence type="predicted"/>
<reference evidence="2" key="1">
    <citation type="submission" date="2021-01" db="EMBL/GenBank/DDBJ databases">
        <authorList>
            <person name="Bezrukov I."/>
        </authorList>
    </citation>
    <scope>NUCLEOTIDE SEQUENCE</scope>
</reference>
<evidence type="ECO:0000313" key="2">
    <source>
        <dbReference type="EMBL" id="CAE6232191.1"/>
    </source>
</evidence>
<feature type="signal peptide" evidence="1">
    <location>
        <begin position="1"/>
        <end position="23"/>
    </location>
</feature>
<organism evidence="2 3">
    <name type="scientific">Arabidopsis arenosa</name>
    <name type="common">Sand rock-cress</name>
    <name type="synonym">Cardaminopsis arenosa</name>
    <dbReference type="NCBI Taxonomy" id="38785"/>
    <lineage>
        <taxon>Eukaryota</taxon>
        <taxon>Viridiplantae</taxon>
        <taxon>Streptophyta</taxon>
        <taxon>Embryophyta</taxon>
        <taxon>Tracheophyta</taxon>
        <taxon>Spermatophyta</taxon>
        <taxon>Magnoliopsida</taxon>
        <taxon>eudicotyledons</taxon>
        <taxon>Gunneridae</taxon>
        <taxon>Pentapetalae</taxon>
        <taxon>rosids</taxon>
        <taxon>malvids</taxon>
        <taxon>Brassicales</taxon>
        <taxon>Brassicaceae</taxon>
        <taxon>Camelineae</taxon>
        <taxon>Arabidopsis</taxon>
    </lineage>
</organism>
<keyword evidence="1" id="KW-0732">Signal</keyword>
<name>A0A8S2B3M6_ARAAE</name>
<evidence type="ECO:0000256" key="1">
    <source>
        <dbReference type="SAM" id="SignalP"/>
    </source>
</evidence>
<dbReference type="Proteomes" id="UP000682877">
    <property type="component" value="Chromosome 8"/>
</dbReference>
<protein>
    <submittedName>
        <fullName evidence="2">Uncharacterized protein</fullName>
    </submittedName>
</protein>
<sequence>MVFSKSLLFLLLVPLLCYYTLITKKLLPQTENPVKHTSAAEGNAYELQKQIFELRQEVEMQRKRSLEVEARAEIADRKVAELSSKLENIDGKWLLSKLGLNLNKTQAYIMTLWHQDLSQTLQKKWIPSIKDAYVTLTIYLEPKVQYLNDKSIEVLHTCKQALTPHLIQAFDVSYDYLEVSRVMTKGKPHFEKVQVALEAYTENAILVCSGGVFLNHASAVDSKDTPDALDSPGMTSVVDVNPFSIIKESSAEKTDTVPGFIRLAKEFLRCIPTPGNITEFDEEQFMGKPEVKKILECEDPQWSLETLGNPQASEKYVELMVLVKKKSRVSLQTHCPSLTNQGLTTSLVSRDDNEDEQVSQGWKALEIVCQHAQTKCIKALMDAQKRKANAADKNRGEKRNTIALGEERAMYCAEAYCFIDRV</sequence>
<gene>
    <name evidence="2" type="ORF">AARE701A_LOCUS21115</name>
</gene>
<accession>A0A8S2B3M6</accession>
<dbReference type="AlphaFoldDB" id="A0A8S2B3M6"/>
<keyword evidence="3" id="KW-1185">Reference proteome</keyword>
<dbReference type="EMBL" id="LR999458">
    <property type="protein sequence ID" value="CAE6232191.1"/>
    <property type="molecule type" value="Genomic_DNA"/>
</dbReference>
<feature type="chain" id="PRO_5035781205" evidence="1">
    <location>
        <begin position="24"/>
        <end position="422"/>
    </location>
</feature>
<evidence type="ECO:0000313" key="3">
    <source>
        <dbReference type="Proteomes" id="UP000682877"/>
    </source>
</evidence>